<evidence type="ECO:0000313" key="1">
    <source>
        <dbReference type="EMBL" id="GBP91157.1"/>
    </source>
</evidence>
<sequence length="103" mass="11770">MKSYNVDEVSARPPPARTLCYLCLLSTLAALKISICKMSWRLTGCLRPPCAGAPRSARDNDGHCQRMLRDLRDDEEGCVSFVLWLKRYRTEMMKFVLGEDMPI</sequence>
<gene>
    <name evidence="1" type="ORF">EVAR_65603_1</name>
</gene>
<dbReference type="EMBL" id="BGZK01002146">
    <property type="protein sequence ID" value="GBP91157.1"/>
    <property type="molecule type" value="Genomic_DNA"/>
</dbReference>
<proteinExistence type="predicted"/>
<reference evidence="1 2" key="1">
    <citation type="journal article" date="2019" name="Commun. Biol.">
        <title>The bagworm genome reveals a unique fibroin gene that provides high tensile strength.</title>
        <authorList>
            <person name="Kono N."/>
            <person name="Nakamura H."/>
            <person name="Ohtoshi R."/>
            <person name="Tomita M."/>
            <person name="Numata K."/>
            <person name="Arakawa K."/>
        </authorList>
    </citation>
    <scope>NUCLEOTIDE SEQUENCE [LARGE SCALE GENOMIC DNA]</scope>
</reference>
<accession>A0A4C1ZX16</accession>
<comment type="caution">
    <text evidence="1">The sequence shown here is derived from an EMBL/GenBank/DDBJ whole genome shotgun (WGS) entry which is preliminary data.</text>
</comment>
<evidence type="ECO:0000313" key="2">
    <source>
        <dbReference type="Proteomes" id="UP000299102"/>
    </source>
</evidence>
<protein>
    <submittedName>
        <fullName evidence="1">Uncharacterized protein</fullName>
    </submittedName>
</protein>
<keyword evidence="2" id="KW-1185">Reference proteome</keyword>
<dbReference type="Proteomes" id="UP000299102">
    <property type="component" value="Unassembled WGS sequence"/>
</dbReference>
<organism evidence="1 2">
    <name type="scientific">Eumeta variegata</name>
    <name type="common">Bagworm moth</name>
    <name type="synonym">Eumeta japonica</name>
    <dbReference type="NCBI Taxonomy" id="151549"/>
    <lineage>
        <taxon>Eukaryota</taxon>
        <taxon>Metazoa</taxon>
        <taxon>Ecdysozoa</taxon>
        <taxon>Arthropoda</taxon>
        <taxon>Hexapoda</taxon>
        <taxon>Insecta</taxon>
        <taxon>Pterygota</taxon>
        <taxon>Neoptera</taxon>
        <taxon>Endopterygota</taxon>
        <taxon>Lepidoptera</taxon>
        <taxon>Glossata</taxon>
        <taxon>Ditrysia</taxon>
        <taxon>Tineoidea</taxon>
        <taxon>Psychidae</taxon>
        <taxon>Oiketicinae</taxon>
        <taxon>Eumeta</taxon>
    </lineage>
</organism>
<name>A0A4C1ZX16_EUMVA</name>
<dbReference type="AlphaFoldDB" id="A0A4C1ZX16"/>